<dbReference type="EMBL" id="BLAY01000195">
    <property type="protein sequence ID" value="GET43045.1"/>
    <property type="molecule type" value="Genomic_DNA"/>
</dbReference>
<sequence>MDKANGIRARFFNQSMFTIDLTVKNTPYPLSVQRKSEEDALALYKQIVDIMGSGHSQILELTCEKQPEKKIAVVSGEISAVQLSQKSSSAATGRTPGFVALAE</sequence>
<comment type="caution">
    <text evidence="2">The sequence shown here is derived from an EMBL/GenBank/DDBJ whole genome shotgun (WGS) entry which is preliminary data.</text>
</comment>
<dbReference type="NCBIfam" id="NF010236">
    <property type="entry name" value="PRK13683.1"/>
    <property type="match status" value="1"/>
</dbReference>
<evidence type="ECO:0000313" key="3">
    <source>
        <dbReference type="Proteomes" id="UP001050975"/>
    </source>
</evidence>
<keyword evidence="3" id="KW-1185">Reference proteome</keyword>
<evidence type="ECO:0000256" key="1">
    <source>
        <dbReference type="HAMAP-Rule" id="MF_01360"/>
    </source>
</evidence>
<organism evidence="2 3">
    <name type="scientific">Microseira wollei NIES-4236</name>
    <dbReference type="NCBI Taxonomy" id="2530354"/>
    <lineage>
        <taxon>Bacteria</taxon>
        <taxon>Bacillati</taxon>
        <taxon>Cyanobacteriota</taxon>
        <taxon>Cyanophyceae</taxon>
        <taxon>Oscillatoriophycideae</taxon>
        <taxon>Aerosakkonematales</taxon>
        <taxon>Aerosakkonemataceae</taxon>
        <taxon>Microseira</taxon>
    </lineage>
</organism>
<dbReference type="Proteomes" id="UP001050975">
    <property type="component" value="Unassembled WGS sequence"/>
</dbReference>
<evidence type="ECO:0000313" key="2">
    <source>
        <dbReference type="EMBL" id="GET43045.1"/>
    </source>
</evidence>
<dbReference type="AlphaFoldDB" id="A0AAV3XRP5"/>
<proteinExistence type="inferred from homology"/>
<name>A0AAV3XRP5_9CYAN</name>
<dbReference type="Pfam" id="PF26132">
    <property type="entry name" value="UPF0367"/>
    <property type="match status" value="1"/>
</dbReference>
<comment type="similarity">
    <text evidence="1">Belongs to the UPF0367 family.</text>
</comment>
<reference evidence="2" key="1">
    <citation type="submission" date="2019-10" db="EMBL/GenBank/DDBJ databases">
        <title>Draft genome sequece of Microseira wollei NIES-4236.</title>
        <authorList>
            <person name="Yamaguchi H."/>
            <person name="Suzuki S."/>
            <person name="Kawachi M."/>
        </authorList>
    </citation>
    <scope>NUCLEOTIDE SEQUENCE</scope>
    <source>
        <strain evidence="2">NIES-4236</strain>
    </source>
</reference>
<accession>A0AAV3XRP5</accession>
<protein>
    <recommendedName>
        <fullName evidence="1">UPF0367 protein MiSe_78650</fullName>
    </recommendedName>
</protein>
<dbReference type="InterPro" id="IPR020885">
    <property type="entry name" value="UPF0367"/>
</dbReference>
<dbReference type="HAMAP" id="MF_01360">
    <property type="entry name" value="UPF0367"/>
    <property type="match status" value="1"/>
</dbReference>
<gene>
    <name evidence="2" type="ORF">MiSe_78650</name>
</gene>